<dbReference type="InterPro" id="IPR002579">
    <property type="entry name" value="Met_Sox_Rdtase_MsrB_dom"/>
</dbReference>
<evidence type="ECO:0000256" key="13">
    <source>
        <dbReference type="ARBA" id="ARBA00023242"/>
    </source>
</evidence>
<dbReference type="Proteomes" id="UP001187315">
    <property type="component" value="Unassembled WGS sequence"/>
</dbReference>
<keyword evidence="12" id="KW-0206">Cytoskeleton</keyword>
<dbReference type="GO" id="GO:0033745">
    <property type="term" value="F:L-methionine-(R)-S-oxide reductase activity"/>
    <property type="evidence" value="ECO:0007669"/>
    <property type="project" value="UniProtKB-EC"/>
</dbReference>
<evidence type="ECO:0000256" key="3">
    <source>
        <dbReference type="ARBA" id="ARBA00004245"/>
    </source>
</evidence>
<keyword evidence="5" id="KW-0963">Cytoplasm</keyword>
<evidence type="ECO:0000256" key="11">
    <source>
        <dbReference type="ARBA" id="ARBA00023002"/>
    </source>
</evidence>
<evidence type="ECO:0000256" key="12">
    <source>
        <dbReference type="ARBA" id="ARBA00023212"/>
    </source>
</evidence>
<dbReference type="GO" id="GO:0030091">
    <property type="term" value="P:protein repair"/>
    <property type="evidence" value="ECO:0007669"/>
    <property type="project" value="TreeGrafter"/>
</dbReference>
<dbReference type="AlphaFoldDB" id="A0AA88M4Y7"/>
<evidence type="ECO:0000259" key="17">
    <source>
        <dbReference type="PROSITE" id="PS51790"/>
    </source>
</evidence>
<dbReference type="GO" id="GO:0005634">
    <property type="term" value="C:nucleus"/>
    <property type="evidence" value="ECO:0007669"/>
    <property type="project" value="UniProtKB-SubCell"/>
</dbReference>
<dbReference type="PROSITE" id="PS51790">
    <property type="entry name" value="MSRB"/>
    <property type="match status" value="1"/>
</dbReference>
<dbReference type="GO" id="GO:0045087">
    <property type="term" value="P:innate immune response"/>
    <property type="evidence" value="ECO:0007669"/>
    <property type="project" value="UniProtKB-KW"/>
</dbReference>
<evidence type="ECO:0000256" key="2">
    <source>
        <dbReference type="ARBA" id="ARBA00004123"/>
    </source>
</evidence>
<evidence type="ECO:0000256" key="8">
    <source>
        <dbReference type="ARBA" id="ARBA00022833"/>
    </source>
</evidence>
<keyword evidence="6" id="KW-0399">Innate immunity</keyword>
<comment type="catalytic activity">
    <reaction evidence="16">
        <text>[thioredoxin]-disulfide + L-methionine + H2O = L-methionine (R)-S-oxide + [thioredoxin]-dithiol</text>
        <dbReference type="Rhea" id="RHEA:21260"/>
        <dbReference type="Rhea" id="RHEA-COMP:10698"/>
        <dbReference type="Rhea" id="RHEA-COMP:10700"/>
        <dbReference type="ChEBI" id="CHEBI:15377"/>
        <dbReference type="ChEBI" id="CHEBI:29950"/>
        <dbReference type="ChEBI" id="CHEBI:50058"/>
        <dbReference type="ChEBI" id="CHEBI:57844"/>
        <dbReference type="ChEBI" id="CHEBI:58773"/>
        <dbReference type="EC" id="1.8.4.14"/>
    </reaction>
</comment>
<dbReference type="InterPro" id="IPR011057">
    <property type="entry name" value="Mss4-like_sf"/>
</dbReference>
<evidence type="ECO:0000256" key="10">
    <source>
        <dbReference type="ARBA" id="ARBA00022933"/>
    </source>
</evidence>
<evidence type="ECO:0000256" key="14">
    <source>
        <dbReference type="ARBA" id="ARBA00046083"/>
    </source>
</evidence>
<comment type="caution">
    <text evidence="18">The sequence shown here is derived from an EMBL/GenBank/DDBJ whole genome shotgun (WGS) entry which is preliminary data.</text>
</comment>
<evidence type="ECO:0000256" key="7">
    <source>
        <dbReference type="ARBA" id="ARBA00022723"/>
    </source>
</evidence>
<comment type="cofactor">
    <cofactor evidence="1">
        <name>Zn(2+)</name>
        <dbReference type="ChEBI" id="CHEBI:29105"/>
    </cofactor>
</comment>
<evidence type="ECO:0000256" key="1">
    <source>
        <dbReference type="ARBA" id="ARBA00001947"/>
    </source>
</evidence>
<keyword evidence="11" id="KW-0560">Oxidoreductase</keyword>
<sequence>MLPSCGRVEDNHCCTVTPKVVTWYGHAVKTRRPAMYCSFNGAEIFKDHFESGIYVCSKCGYELFSSNTKYKHSSPWPAFTNTIHKDSVSKKEERPGALKICCGNSLKFIPKETDGK</sequence>
<evidence type="ECO:0000256" key="9">
    <source>
        <dbReference type="ARBA" id="ARBA00022859"/>
    </source>
</evidence>
<evidence type="ECO:0000256" key="4">
    <source>
        <dbReference type="ARBA" id="ARBA00007174"/>
    </source>
</evidence>
<dbReference type="Pfam" id="PF01641">
    <property type="entry name" value="SelR"/>
    <property type="match status" value="1"/>
</dbReference>
<evidence type="ECO:0000256" key="16">
    <source>
        <dbReference type="ARBA" id="ARBA00049261"/>
    </source>
</evidence>
<dbReference type="EMBL" id="JAVHJS010000018">
    <property type="protein sequence ID" value="KAK2829364.1"/>
    <property type="molecule type" value="Genomic_DNA"/>
</dbReference>
<dbReference type="InterPro" id="IPR052150">
    <property type="entry name" value="MsrB_Met_sulfoxide_reductase"/>
</dbReference>
<keyword evidence="13" id="KW-0539">Nucleus</keyword>
<keyword evidence="9" id="KW-0391">Immunity</keyword>
<comment type="subcellular location">
    <subcellularLocation>
        <location evidence="3">Cytoplasm</location>
        <location evidence="3">Cytoskeleton</location>
    </subcellularLocation>
    <subcellularLocation>
        <location evidence="2">Nucleus</location>
    </subcellularLocation>
</comment>
<dbReference type="PANTHER" id="PTHR46755:SF5">
    <property type="entry name" value="METHIONINE-R-SULFOXIDE REDUCTASE B1"/>
    <property type="match status" value="1"/>
</dbReference>
<dbReference type="PANTHER" id="PTHR46755">
    <property type="entry name" value="METHIONINE-R-SULFOXIDE REDUCTASE B1"/>
    <property type="match status" value="1"/>
</dbReference>
<comment type="similarity">
    <text evidence="4">Belongs to the MsrB Met sulfoxide reductase family.</text>
</comment>
<evidence type="ECO:0000256" key="6">
    <source>
        <dbReference type="ARBA" id="ARBA00022588"/>
    </source>
</evidence>
<protein>
    <recommendedName>
        <fullName evidence="17">MsrB domain-containing protein</fullName>
    </recommendedName>
</protein>
<dbReference type="GO" id="GO:0033743">
    <property type="term" value="F:peptide-methionine (R)-S-oxide reductase activity"/>
    <property type="evidence" value="ECO:0007669"/>
    <property type="project" value="UniProtKB-EC"/>
</dbReference>
<feature type="domain" description="MsrB" evidence="17">
    <location>
        <begin position="27"/>
        <end position="116"/>
    </location>
</feature>
<name>A0AA88M4Y7_TACVA</name>
<accession>A0AA88M4Y7</accession>
<keyword evidence="19" id="KW-1185">Reference proteome</keyword>
<organism evidence="18 19">
    <name type="scientific">Tachysurus vachellii</name>
    <name type="common">Darkbarbel catfish</name>
    <name type="synonym">Pelteobagrus vachellii</name>
    <dbReference type="NCBI Taxonomy" id="175792"/>
    <lineage>
        <taxon>Eukaryota</taxon>
        <taxon>Metazoa</taxon>
        <taxon>Chordata</taxon>
        <taxon>Craniata</taxon>
        <taxon>Vertebrata</taxon>
        <taxon>Euteleostomi</taxon>
        <taxon>Actinopterygii</taxon>
        <taxon>Neopterygii</taxon>
        <taxon>Teleostei</taxon>
        <taxon>Ostariophysi</taxon>
        <taxon>Siluriformes</taxon>
        <taxon>Bagridae</taxon>
        <taxon>Tachysurus</taxon>
    </lineage>
</organism>
<keyword evidence="10" id="KW-0712">Selenocysteine</keyword>
<gene>
    <name evidence="18" type="ORF">Q7C36_017354</name>
</gene>
<evidence type="ECO:0000256" key="5">
    <source>
        <dbReference type="ARBA" id="ARBA00022490"/>
    </source>
</evidence>
<dbReference type="SUPFAM" id="SSF51316">
    <property type="entry name" value="Mss4-like"/>
    <property type="match status" value="1"/>
</dbReference>
<evidence type="ECO:0000313" key="19">
    <source>
        <dbReference type="Proteomes" id="UP001187315"/>
    </source>
</evidence>
<dbReference type="Gene3D" id="2.170.150.20">
    <property type="entry name" value="Peptide methionine sulfoxide reductase"/>
    <property type="match status" value="1"/>
</dbReference>
<keyword evidence="7" id="KW-0479">Metal-binding</keyword>
<reference evidence="18" key="1">
    <citation type="submission" date="2023-08" db="EMBL/GenBank/DDBJ databases">
        <title>Pelteobagrus vachellii genome.</title>
        <authorList>
            <person name="Liu H."/>
        </authorList>
    </citation>
    <scope>NUCLEOTIDE SEQUENCE</scope>
    <source>
        <strain evidence="18">PRFRI_2022a</strain>
        <tissue evidence="18">Muscle</tissue>
    </source>
</reference>
<evidence type="ECO:0000313" key="18">
    <source>
        <dbReference type="EMBL" id="KAK2829364.1"/>
    </source>
</evidence>
<keyword evidence="8" id="KW-0862">Zinc</keyword>
<evidence type="ECO:0000256" key="15">
    <source>
        <dbReference type="ARBA" id="ARBA00048488"/>
    </source>
</evidence>
<comment type="catalytic activity">
    <reaction evidence="15">
        <text>L-methionyl-[protein] + [thioredoxin]-disulfide + H2O = L-methionyl-(R)-S-oxide-[protein] + [thioredoxin]-dithiol</text>
        <dbReference type="Rhea" id="RHEA:24164"/>
        <dbReference type="Rhea" id="RHEA-COMP:10698"/>
        <dbReference type="Rhea" id="RHEA-COMP:10700"/>
        <dbReference type="Rhea" id="RHEA-COMP:12313"/>
        <dbReference type="Rhea" id="RHEA-COMP:12314"/>
        <dbReference type="ChEBI" id="CHEBI:15377"/>
        <dbReference type="ChEBI" id="CHEBI:16044"/>
        <dbReference type="ChEBI" id="CHEBI:29950"/>
        <dbReference type="ChEBI" id="CHEBI:45764"/>
        <dbReference type="ChEBI" id="CHEBI:50058"/>
        <dbReference type="EC" id="1.8.4.12"/>
    </reaction>
</comment>
<dbReference type="GO" id="GO:0046872">
    <property type="term" value="F:metal ion binding"/>
    <property type="evidence" value="ECO:0007669"/>
    <property type="project" value="UniProtKB-KW"/>
</dbReference>
<comment type="function">
    <text evidence="14">Methionine-sulfoxide reductase that specifically reduces methionine (R)-sulfoxide back to methionine. While in many cases, methionine oxidation is the result of random oxidation following oxidative stress, methionine oxidation is also a post-translational modification that takes place on specific residue. Acts as a regulator of actin assembly by reducing methionine (R)-sulfoxide mediated by MICALs (MICAL1, MICAL2 or MICAL3) on actin, thereby promoting filament repolymerization. Plays a role in innate immunity by reducing oxidized actin, leading to actin repolymerization in macrophages.</text>
</comment>
<proteinExistence type="inferred from homology"/>
<dbReference type="GO" id="GO:0005856">
    <property type="term" value="C:cytoskeleton"/>
    <property type="evidence" value="ECO:0007669"/>
    <property type="project" value="UniProtKB-SubCell"/>
</dbReference>